<accession>A0A3P8FZ41</accession>
<dbReference type="AlphaFoldDB" id="A0A3P8FZ41"/>
<dbReference type="Proteomes" id="UP000050761">
    <property type="component" value="Unassembled WGS sequence"/>
</dbReference>
<proteinExistence type="predicted"/>
<evidence type="ECO:0000256" key="1">
    <source>
        <dbReference type="SAM" id="MobiDB-lite"/>
    </source>
</evidence>
<reference evidence="4" key="2">
    <citation type="submission" date="2019-09" db="UniProtKB">
        <authorList>
            <consortium name="WormBaseParasite"/>
        </authorList>
    </citation>
    <scope>IDENTIFICATION</scope>
</reference>
<sequence length="260" mass="29733">MHYTLRKFANALGIFQAEIRFWNGGERRLDVWERFGQACTRRRKIKVDVPRTSFKVPVDSEGVPKPSSAKERNTTSSGQKEKITSCPRCGRIAELTQEVAHLKQELENKAAEKSSNPLEVTVPDEDHTDTMTRWNRVRIDLTEAEGVERDCKQENLEDALRDVQQDDVEDAGPGPSEYIRRTLRERIRDRRITCGDERYNIIRQAGACSQCKEFCPGDSDAGQHKRCFYCQRIEGGAFEDLIPEDEGHHSTICNVPHKKG</sequence>
<feature type="compositionally biased region" description="Basic and acidic residues" evidence="1">
    <location>
        <begin position="68"/>
        <end position="83"/>
    </location>
</feature>
<reference evidence="2 3" key="1">
    <citation type="submission" date="2018-11" db="EMBL/GenBank/DDBJ databases">
        <authorList>
            <consortium name="Pathogen Informatics"/>
        </authorList>
    </citation>
    <scope>NUCLEOTIDE SEQUENCE [LARGE SCALE GENOMIC DNA]</scope>
</reference>
<dbReference type="WBParaSite" id="HPBE_0002125201-mRNA-1">
    <property type="protein sequence ID" value="HPBE_0002125201-mRNA-1"/>
    <property type="gene ID" value="HPBE_0002125201"/>
</dbReference>
<protein>
    <submittedName>
        <fullName evidence="4">CXXC-type domain-containing protein</fullName>
    </submittedName>
</protein>
<dbReference type="EMBL" id="UZAH01032828">
    <property type="protein sequence ID" value="VDP24066.1"/>
    <property type="molecule type" value="Genomic_DNA"/>
</dbReference>
<gene>
    <name evidence="2" type="ORF">HPBE_LOCUS21251</name>
</gene>
<keyword evidence="3" id="KW-1185">Reference proteome</keyword>
<evidence type="ECO:0000313" key="2">
    <source>
        <dbReference type="EMBL" id="VDP24066.1"/>
    </source>
</evidence>
<evidence type="ECO:0000313" key="3">
    <source>
        <dbReference type="Proteomes" id="UP000050761"/>
    </source>
</evidence>
<evidence type="ECO:0000313" key="4">
    <source>
        <dbReference type="WBParaSite" id="HPBE_0002125201-mRNA-1"/>
    </source>
</evidence>
<organism evidence="2">
    <name type="scientific">Heligmosomoides polygyrus</name>
    <name type="common">Parasitic roundworm</name>
    <dbReference type="NCBI Taxonomy" id="6339"/>
    <lineage>
        <taxon>Eukaryota</taxon>
        <taxon>Metazoa</taxon>
        <taxon>Ecdysozoa</taxon>
        <taxon>Nematoda</taxon>
        <taxon>Chromadorea</taxon>
        <taxon>Rhabditida</taxon>
        <taxon>Rhabditina</taxon>
        <taxon>Rhabditomorpha</taxon>
        <taxon>Strongyloidea</taxon>
        <taxon>Heligmosomidae</taxon>
        <taxon>Heligmosomoides</taxon>
    </lineage>
</organism>
<feature type="region of interest" description="Disordered" evidence="1">
    <location>
        <begin position="55"/>
        <end position="83"/>
    </location>
</feature>
<name>A0A3P8FZ41_HELPZ</name>